<organism evidence="9 10">
    <name type="scientific">Caenorhabditis japonica</name>
    <dbReference type="NCBI Taxonomy" id="281687"/>
    <lineage>
        <taxon>Eukaryota</taxon>
        <taxon>Metazoa</taxon>
        <taxon>Ecdysozoa</taxon>
        <taxon>Nematoda</taxon>
        <taxon>Chromadorea</taxon>
        <taxon>Rhabditida</taxon>
        <taxon>Rhabditina</taxon>
        <taxon>Rhabditomorpha</taxon>
        <taxon>Rhabditoidea</taxon>
        <taxon>Rhabditidae</taxon>
        <taxon>Peloderinae</taxon>
        <taxon>Caenorhabditis</taxon>
    </lineage>
</organism>
<feature type="chain" id="PRO_5035927343" evidence="7">
    <location>
        <begin position="18"/>
        <end position="257"/>
    </location>
</feature>
<dbReference type="GO" id="GO:0004222">
    <property type="term" value="F:metalloendopeptidase activity"/>
    <property type="evidence" value="ECO:0007669"/>
    <property type="project" value="InterPro"/>
</dbReference>
<dbReference type="SUPFAM" id="SSF55486">
    <property type="entry name" value="Metalloproteases ('zincins'), catalytic domain"/>
    <property type="match status" value="1"/>
</dbReference>
<dbReference type="InterPro" id="IPR001818">
    <property type="entry name" value="Pept_M10_metallopeptidase"/>
</dbReference>
<dbReference type="GO" id="GO:0006508">
    <property type="term" value="P:proteolysis"/>
    <property type="evidence" value="ECO:0007669"/>
    <property type="project" value="UniProtKB-KW"/>
</dbReference>
<dbReference type="SUPFAM" id="SSF47090">
    <property type="entry name" value="PGBD-like"/>
    <property type="match status" value="1"/>
</dbReference>
<feature type="signal peptide" evidence="7">
    <location>
        <begin position="1"/>
        <end position="17"/>
    </location>
</feature>
<feature type="domain" description="Peptidase metallopeptidase" evidence="8">
    <location>
        <begin position="117"/>
        <end position="256"/>
    </location>
</feature>
<keyword evidence="2" id="KW-0645">Protease</keyword>
<sequence>MWLCAVLFFGLLGHVLAASPGINGDISQPDIQKQLVDEAKVYLFKFGYMIPDPNHSATKQAQEPTPQQVKDALVRFQSAFLYYSSGVVDVPTQAKMSEWRCANNDMDKGQPIPPASKKEIWTKKTLTWKIVNTPNTLSEAQIRSAAHEAFDQWTKATGFQFIESTQIPDITITFYDVPQSNLRIAGSASKPHNSHIILDKNQDWAYKSQAPMGISLYHTLLHEIGHVLGLPHSFYRGSSTIINEARHKTDIYRRICT</sequence>
<dbReference type="InterPro" id="IPR024079">
    <property type="entry name" value="MetalloPept_cat_dom_sf"/>
</dbReference>
<keyword evidence="4" id="KW-0378">Hydrolase</keyword>
<evidence type="ECO:0000256" key="2">
    <source>
        <dbReference type="ARBA" id="ARBA00022670"/>
    </source>
</evidence>
<evidence type="ECO:0000256" key="6">
    <source>
        <dbReference type="ARBA" id="ARBA00023049"/>
    </source>
</evidence>
<dbReference type="GO" id="GO:0008270">
    <property type="term" value="F:zinc ion binding"/>
    <property type="evidence" value="ECO:0007669"/>
    <property type="project" value="InterPro"/>
</dbReference>
<accession>A0A8R1EW74</accession>
<dbReference type="PANTHER" id="PTHR10201:SF284">
    <property type="entry name" value="PEPTIDASE METALLOPEPTIDASE DOMAIN-CONTAINING PROTEIN"/>
    <property type="match status" value="1"/>
</dbReference>
<keyword evidence="6" id="KW-0482">Metalloprotease</keyword>
<keyword evidence="7" id="KW-0732">Signal</keyword>
<dbReference type="SMART" id="SM00235">
    <property type="entry name" value="ZnMc"/>
    <property type="match status" value="1"/>
</dbReference>
<evidence type="ECO:0000259" key="8">
    <source>
        <dbReference type="SMART" id="SM00235"/>
    </source>
</evidence>
<keyword evidence="5" id="KW-0862">Zinc</keyword>
<reference evidence="9" key="2">
    <citation type="submission" date="2022-06" db="UniProtKB">
        <authorList>
            <consortium name="EnsemblMetazoa"/>
        </authorList>
    </citation>
    <scope>IDENTIFICATION</scope>
    <source>
        <strain evidence="9">DF5081</strain>
    </source>
</reference>
<name>A0A8R1EW74_CAEJA</name>
<evidence type="ECO:0000313" key="10">
    <source>
        <dbReference type="Proteomes" id="UP000005237"/>
    </source>
</evidence>
<dbReference type="PANTHER" id="PTHR10201">
    <property type="entry name" value="MATRIX METALLOPROTEINASE"/>
    <property type="match status" value="1"/>
</dbReference>
<dbReference type="Pfam" id="PF00413">
    <property type="entry name" value="Peptidase_M10"/>
    <property type="match status" value="1"/>
</dbReference>
<dbReference type="EnsemblMetazoa" id="CJA41838.1">
    <property type="protein sequence ID" value="CJA41838.1"/>
    <property type="gene ID" value="WBGene00217686"/>
</dbReference>
<proteinExistence type="inferred from homology"/>
<reference evidence="10" key="1">
    <citation type="submission" date="2010-08" db="EMBL/GenBank/DDBJ databases">
        <authorList>
            <consortium name="Caenorhabditis japonica Sequencing Consortium"/>
            <person name="Wilson R.K."/>
        </authorList>
    </citation>
    <scope>NUCLEOTIDE SEQUENCE [LARGE SCALE GENOMIC DNA]</scope>
    <source>
        <strain evidence="10">DF5081</strain>
    </source>
</reference>
<dbReference type="AlphaFoldDB" id="A0A8R1EW74"/>
<dbReference type="InterPro" id="IPR006026">
    <property type="entry name" value="Peptidase_Metallo"/>
</dbReference>
<dbReference type="GO" id="GO:0030574">
    <property type="term" value="P:collagen catabolic process"/>
    <property type="evidence" value="ECO:0007669"/>
    <property type="project" value="TreeGrafter"/>
</dbReference>
<dbReference type="FunFam" id="3.40.390.10:FF:000081">
    <property type="entry name" value="Serpentine receptor class gamma"/>
    <property type="match status" value="1"/>
</dbReference>
<evidence type="ECO:0000256" key="5">
    <source>
        <dbReference type="ARBA" id="ARBA00022833"/>
    </source>
</evidence>
<evidence type="ECO:0000256" key="4">
    <source>
        <dbReference type="ARBA" id="ARBA00022801"/>
    </source>
</evidence>
<protein>
    <submittedName>
        <fullName evidence="9">ZnMc domain-containing protein</fullName>
    </submittedName>
</protein>
<evidence type="ECO:0000256" key="1">
    <source>
        <dbReference type="ARBA" id="ARBA00010370"/>
    </source>
</evidence>
<dbReference type="Proteomes" id="UP000005237">
    <property type="component" value="Unassembled WGS sequence"/>
</dbReference>
<comment type="similarity">
    <text evidence="1">Belongs to the peptidase M10A family.</text>
</comment>
<evidence type="ECO:0000313" key="9">
    <source>
        <dbReference type="EnsemblMetazoa" id="CJA41838.1"/>
    </source>
</evidence>
<dbReference type="InterPro" id="IPR036365">
    <property type="entry name" value="PGBD-like_sf"/>
</dbReference>
<dbReference type="Gene3D" id="3.40.390.10">
    <property type="entry name" value="Collagenase (Catalytic Domain)"/>
    <property type="match status" value="1"/>
</dbReference>
<keyword evidence="3" id="KW-0479">Metal-binding</keyword>
<evidence type="ECO:0000256" key="3">
    <source>
        <dbReference type="ARBA" id="ARBA00022723"/>
    </source>
</evidence>
<dbReference type="GO" id="GO:0031012">
    <property type="term" value="C:extracellular matrix"/>
    <property type="evidence" value="ECO:0007669"/>
    <property type="project" value="InterPro"/>
</dbReference>
<evidence type="ECO:0000256" key="7">
    <source>
        <dbReference type="SAM" id="SignalP"/>
    </source>
</evidence>
<keyword evidence="10" id="KW-1185">Reference proteome</keyword>
<dbReference type="GO" id="GO:0030198">
    <property type="term" value="P:extracellular matrix organization"/>
    <property type="evidence" value="ECO:0007669"/>
    <property type="project" value="TreeGrafter"/>
</dbReference>